<dbReference type="EMBL" id="KZ819605">
    <property type="protein sequence ID" value="PWN32589.1"/>
    <property type="molecule type" value="Genomic_DNA"/>
</dbReference>
<reference evidence="1 2" key="1">
    <citation type="journal article" date="2018" name="Mol. Biol. Evol.">
        <title>Broad Genomic Sampling Reveals a Smut Pathogenic Ancestry of the Fungal Clade Ustilaginomycotina.</title>
        <authorList>
            <person name="Kijpornyongpan T."/>
            <person name="Mondo S.J."/>
            <person name="Barry K."/>
            <person name="Sandor L."/>
            <person name="Lee J."/>
            <person name="Lipzen A."/>
            <person name="Pangilinan J."/>
            <person name="LaButti K."/>
            <person name="Hainaut M."/>
            <person name="Henrissat B."/>
            <person name="Grigoriev I.V."/>
            <person name="Spatafora J.W."/>
            <person name="Aime M.C."/>
        </authorList>
    </citation>
    <scope>NUCLEOTIDE SEQUENCE [LARGE SCALE GENOMIC DNA]</scope>
    <source>
        <strain evidence="1 2">MCA 3882</strain>
    </source>
</reference>
<dbReference type="AlphaFoldDB" id="A0A316V4U4"/>
<proteinExistence type="predicted"/>
<protein>
    <submittedName>
        <fullName evidence="1">Uncharacterized protein</fullName>
    </submittedName>
</protein>
<organism evidence="1 2">
    <name type="scientific">Meira miltonrushii</name>
    <dbReference type="NCBI Taxonomy" id="1280837"/>
    <lineage>
        <taxon>Eukaryota</taxon>
        <taxon>Fungi</taxon>
        <taxon>Dikarya</taxon>
        <taxon>Basidiomycota</taxon>
        <taxon>Ustilaginomycotina</taxon>
        <taxon>Exobasidiomycetes</taxon>
        <taxon>Exobasidiales</taxon>
        <taxon>Brachybasidiaceae</taxon>
        <taxon>Meira</taxon>
    </lineage>
</organism>
<keyword evidence="2" id="KW-1185">Reference proteome</keyword>
<gene>
    <name evidence="1" type="ORF">FA14DRAFT_174295</name>
</gene>
<evidence type="ECO:0000313" key="1">
    <source>
        <dbReference type="EMBL" id="PWN32589.1"/>
    </source>
</evidence>
<dbReference type="InParanoid" id="A0A316V4U4"/>
<dbReference type="GeneID" id="37022311"/>
<accession>A0A316V4U4</accession>
<dbReference type="RefSeq" id="XP_025352891.1">
    <property type="nucleotide sequence ID" value="XM_025500530.1"/>
</dbReference>
<name>A0A316V4U4_9BASI</name>
<evidence type="ECO:0000313" key="2">
    <source>
        <dbReference type="Proteomes" id="UP000245771"/>
    </source>
</evidence>
<dbReference type="Proteomes" id="UP000245771">
    <property type="component" value="Unassembled WGS sequence"/>
</dbReference>
<sequence length="180" mass="19705">MYPYLRIVVKEKVYAEVNLDPKLSVAHPGPDNTHAFFTVGDHNGVRFSIVKKSEATCANTVANSDNLDGMNPFFTTPCQIDASKADQTVQVQCIDPKNPKKKLGGKATITWYKSPNSDKQRSFGLKVSANKKIWLGTTAQEEATAPLINGKWSKSGLQGAAIIINCVNNTRAVFQDGKYN</sequence>